<dbReference type="Proteomes" id="UP000297063">
    <property type="component" value="Segment"/>
</dbReference>
<reference evidence="1" key="1">
    <citation type="journal article" date="2018" name="Nature">
        <title>The evolutionary history of vertebrate RNA viruses.</title>
        <authorList>
            <person name="Shi M."/>
            <person name="Lin X.D."/>
            <person name="Chen X."/>
            <person name="Tian J.H."/>
            <person name="Chen L.J."/>
            <person name="Li K."/>
            <person name="Wang W."/>
            <person name="Eden J.S."/>
            <person name="Shen J.J."/>
            <person name="Liu L."/>
            <person name="Holmes E.C."/>
            <person name="Zhang Y.Z."/>
        </authorList>
    </citation>
    <scope>NUCLEOTIDE SEQUENCE [LARGE SCALE GENOMIC DNA]</scope>
    <source>
        <strain evidence="1">XYHYC190750</strain>
    </source>
</reference>
<dbReference type="RefSeq" id="YP_010790491.1">
    <property type="nucleotide sequence ID" value="NC_075440.1"/>
</dbReference>
<evidence type="ECO:0000313" key="1">
    <source>
        <dbReference type="EMBL" id="AVM87374.1"/>
    </source>
</evidence>
<protein>
    <submittedName>
        <fullName evidence="1">Uncharacterized protein</fullName>
    </submittedName>
</protein>
<evidence type="ECO:0000313" key="2">
    <source>
        <dbReference type="Proteomes" id="UP000297063"/>
    </source>
</evidence>
<keyword evidence="2" id="KW-1185">Reference proteome</keyword>
<name>A0A2P1GN31_9MONO</name>
<accession>A0A2P1GN31</accession>
<dbReference type="EMBL" id="MG600059">
    <property type="protein sequence ID" value="AVM87374.1"/>
    <property type="molecule type" value="Viral_cRNA"/>
</dbReference>
<organism evidence="1">
    <name type="scientific">Wenling tonguesole paramyxovirus</name>
    <dbReference type="NCBI Taxonomy" id="2116454"/>
    <lineage>
        <taxon>Viruses</taxon>
        <taxon>Riboviria</taxon>
        <taxon>Orthornavirae</taxon>
        <taxon>Negarnaviricota</taxon>
        <taxon>Haploviricotina</taxon>
        <taxon>Monjiviricetes</taxon>
        <taxon>Mononegavirales</taxon>
        <taxon>Paramyxoviridae</taxon>
        <taxon>Glossavirinae</taxon>
        <taxon>Cynoglossusvirus</taxon>
        <taxon>Cynoglossusvirus cynoglossi</taxon>
    </lineage>
</organism>
<dbReference type="GeneID" id="80527888"/>
<dbReference type="KEGG" id="vg:80527888"/>
<proteinExistence type="predicted"/>
<sequence>MAKFNIMIDGVTAGLFQENDHPTRAIIATFITFMEIRDVHKLSIALMGSNVSIICTQIINGKYNGRLHLTGNERIIRTHTNHCWSSLTGVFTLHTDYSPPSLGSITGKLINIVIDD</sequence>